<organism evidence="1 2">
    <name type="scientific">Mythimna loreyi</name>
    <dbReference type="NCBI Taxonomy" id="667449"/>
    <lineage>
        <taxon>Eukaryota</taxon>
        <taxon>Metazoa</taxon>
        <taxon>Ecdysozoa</taxon>
        <taxon>Arthropoda</taxon>
        <taxon>Hexapoda</taxon>
        <taxon>Insecta</taxon>
        <taxon>Pterygota</taxon>
        <taxon>Neoptera</taxon>
        <taxon>Endopterygota</taxon>
        <taxon>Lepidoptera</taxon>
        <taxon>Glossata</taxon>
        <taxon>Ditrysia</taxon>
        <taxon>Noctuoidea</taxon>
        <taxon>Noctuidae</taxon>
        <taxon>Noctuinae</taxon>
        <taxon>Hadenini</taxon>
        <taxon>Mythimna</taxon>
    </lineage>
</organism>
<proteinExistence type="predicted"/>
<dbReference type="EMBL" id="CM056796">
    <property type="protein sequence ID" value="KAJ8714101.1"/>
    <property type="molecule type" value="Genomic_DNA"/>
</dbReference>
<reference evidence="1" key="1">
    <citation type="submission" date="2023-03" db="EMBL/GenBank/DDBJ databases">
        <title>Chromosome-level genomes of two armyworms, Mythimna separata and Mythimna loreyi, provide insights into the biosynthesis and reception of sex pheromones.</title>
        <authorList>
            <person name="Zhao H."/>
        </authorList>
    </citation>
    <scope>NUCLEOTIDE SEQUENCE</scope>
    <source>
        <strain evidence="1">BeijingLab</strain>
    </source>
</reference>
<protein>
    <submittedName>
        <fullName evidence="1">Uncharacterized protein</fullName>
    </submittedName>
</protein>
<comment type="caution">
    <text evidence="1">The sequence shown here is derived from an EMBL/GenBank/DDBJ whole genome shotgun (WGS) entry which is preliminary data.</text>
</comment>
<evidence type="ECO:0000313" key="2">
    <source>
        <dbReference type="Proteomes" id="UP001231649"/>
    </source>
</evidence>
<accession>A0ACC2QDL3</accession>
<gene>
    <name evidence="1" type="ORF">PYW08_007721</name>
</gene>
<sequence>MTRRRGGRRGVRGQSVGARGHPNRGRRGNNQWELGHPLNEIWTSDEKIPPELVSLATDVLRRRQMCMQGAGRNERDNGREVESESENVDEFFDANDGEDSLPRLEGQNLHFEWSTMESFQGQEENFRVERPGPVHFYNSAL</sequence>
<name>A0ACC2QDL3_9NEOP</name>
<evidence type="ECO:0000313" key="1">
    <source>
        <dbReference type="EMBL" id="KAJ8714101.1"/>
    </source>
</evidence>
<keyword evidence="2" id="KW-1185">Reference proteome</keyword>
<dbReference type="Proteomes" id="UP001231649">
    <property type="component" value="Chromosome 20"/>
</dbReference>